<feature type="domain" description="SLH" evidence="3">
    <location>
        <begin position="29"/>
        <end position="92"/>
    </location>
</feature>
<feature type="signal peptide" evidence="2">
    <location>
        <begin position="1"/>
        <end position="19"/>
    </location>
</feature>
<dbReference type="PROSITE" id="PS51272">
    <property type="entry name" value="SLH"/>
    <property type="match status" value="1"/>
</dbReference>
<keyword evidence="2" id="KW-0732">Signal</keyword>
<dbReference type="InterPro" id="IPR051465">
    <property type="entry name" value="Cell_Envelope_Struct_Comp"/>
</dbReference>
<dbReference type="PANTHER" id="PTHR43308:SF1">
    <property type="entry name" value="OUTER MEMBRANE PROTEIN ALPHA"/>
    <property type="match status" value="1"/>
</dbReference>
<feature type="coiled-coil region" evidence="1">
    <location>
        <begin position="100"/>
        <end position="127"/>
    </location>
</feature>
<accession>A0ABQ2GYS0</accession>
<reference evidence="5" key="1">
    <citation type="journal article" date="2019" name="Int. J. Syst. Evol. Microbiol.">
        <title>The Global Catalogue of Microorganisms (GCM) 10K type strain sequencing project: providing services to taxonomists for standard genome sequencing and annotation.</title>
        <authorList>
            <consortium name="The Broad Institute Genomics Platform"/>
            <consortium name="The Broad Institute Genome Sequencing Center for Infectious Disease"/>
            <person name="Wu L."/>
            <person name="Ma J."/>
        </authorList>
    </citation>
    <scope>NUCLEOTIDE SEQUENCE [LARGE SCALE GENOMIC DNA]</scope>
    <source>
        <strain evidence="5">JCM 15443</strain>
    </source>
</reference>
<dbReference type="Gene3D" id="1.20.5.340">
    <property type="match status" value="1"/>
</dbReference>
<dbReference type="Pfam" id="PF00395">
    <property type="entry name" value="SLH"/>
    <property type="match status" value="1"/>
</dbReference>
<dbReference type="PANTHER" id="PTHR43308">
    <property type="entry name" value="OUTER MEMBRANE PROTEIN ALPHA-RELATED"/>
    <property type="match status" value="1"/>
</dbReference>
<feature type="chain" id="PRO_5045591090" evidence="2">
    <location>
        <begin position="20"/>
        <end position="1083"/>
    </location>
</feature>
<name>A0ABQ2GYS0_9DEIO</name>
<dbReference type="EMBL" id="BMOM01000032">
    <property type="protein sequence ID" value="GGM18484.1"/>
    <property type="molecule type" value="Genomic_DNA"/>
</dbReference>
<proteinExistence type="predicted"/>
<keyword evidence="1" id="KW-0175">Coiled coil</keyword>
<comment type="caution">
    <text evidence="4">The sequence shown here is derived from an EMBL/GenBank/DDBJ whole genome shotgun (WGS) entry which is preliminary data.</text>
</comment>
<keyword evidence="5" id="KW-1185">Reference proteome</keyword>
<sequence>MKKSLLVLTAALSFGMAAAQTAAPASAPQVPALTDVPAGHWAKDAIDKLVSQGIILGYPDGTYRGTQNLTRYEAAVIIARLLDQVRTGEVPASSIDADTLTALQNAIQELAADLAALGVRVSDLEENAVSRDDFSRLEERVETIAASQGDAEAIANIQSQIDDLSARADDYDTLRADVDDNASSIAALNDLTVLLNQDILNLQDRVSAVEAAQADLVARADFDTLSGRVGTVEGRVTKVETSVSSLDNRVKQLEKYAFSLRPTLSATYYVARGTRDMDFDRLIPGTIFSTGDDGNSDTADTAVDYVDMARAQTPVSNTLTGFYGFSTAAATPVNVQGNTSLSFSIAFDNAGKVDTVTSASSGVFAKSAGKLNVNKVDLNFGVRAGLPTADSRYPDVTQDGTTYRPLFFYFKQGTADFTVGNAPVTVQFGKALKFKFADYLFDNDVVGRGDGFVVTVDGSTVPVIGAYKPTITVVYGSRNGNRDALTTTDTTTNVTTVTGFGDDFGAYKYYRGVRATITPVGTLKAGLSYAQEGLDTVGAQLAANYARNGDTTVTPNIAASNIVVTSDVVAFGADLHGAVGGWQIDSEYAQSRLITTTYAASTGAATTSQATERAFYGKVAGSLGPVKVYDLNYRNITAGYNKTAGIMEANPTAENSTAPYHNNQQGYGVKASAALGPVAVGAYYDRETNNAGTAGTTIVDRGAAAKVSLFNLVSVRGGYYEYLKETGAYDYVNALDGNGRRYSVRADITPGLGLAIGAYYNNVMINGARTQSDAQLFRNSKYNSYFGLTNNEFLNSAGCGVDHPGIARTGTDGVGGALNFTMANFTDKTCYTEFGAELKHDGKDAGALVKDLSFRIGYASRYRNFSGKYDNSFTYGDVLYGKKIGVVQVDVKGAFGMDRYADAERNRTDLAIDTNSVDNSNVAAIGVKVVTDPLNMIFKPSFEGQVGYYTRSHDYGTYQNAGNTVATTNQDYTSTALKYMAGVKFNEFLLPNTKLAVYYSGYQAKNRAYTPYNAGTNAAGYYADQNNGGATVSQDLLYVEGNYYDLSFGYGVGNLRLRDVPTGTTAPADARGQVFKISYKVNF</sequence>
<dbReference type="InterPro" id="IPR001119">
    <property type="entry name" value="SLH_dom"/>
</dbReference>
<organism evidence="4 5">
    <name type="scientific">Deinococcus aerophilus</name>
    <dbReference type="NCBI Taxonomy" id="522488"/>
    <lineage>
        <taxon>Bacteria</taxon>
        <taxon>Thermotogati</taxon>
        <taxon>Deinococcota</taxon>
        <taxon>Deinococci</taxon>
        <taxon>Deinococcales</taxon>
        <taxon>Deinococcaceae</taxon>
        <taxon>Deinococcus</taxon>
    </lineage>
</organism>
<dbReference type="InterPro" id="IPR048736">
    <property type="entry name" value="SlpA_C"/>
</dbReference>
<dbReference type="Pfam" id="PF21620">
    <property type="entry name" value="SlpA_C"/>
    <property type="match status" value="1"/>
</dbReference>
<gene>
    <name evidence="4" type="primary">slpA</name>
    <name evidence="4" type="ORF">GCM10010841_28230</name>
</gene>
<evidence type="ECO:0000256" key="1">
    <source>
        <dbReference type="SAM" id="Coils"/>
    </source>
</evidence>
<dbReference type="Proteomes" id="UP000661918">
    <property type="component" value="Unassembled WGS sequence"/>
</dbReference>
<evidence type="ECO:0000256" key="2">
    <source>
        <dbReference type="SAM" id="SignalP"/>
    </source>
</evidence>
<evidence type="ECO:0000313" key="5">
    <source>
        <dbReference type="Proteomes" id="UP000661918"/>
    </source>
</evidence>
<dbReference type="RefSeq" id="WP_188904998.1">
    <property type="nucleotide sequence ID" value="NZ_BMOM01000032.1"/>
</dbReference>
<evidence type="ECO:0000259" key="3">
    <source>
        <dbReference type="PROSITE" id="PS51272"/>
    </source>
</evidence>
<evidence type="ECO:0000313" key="4">
    <source>
        <dbReference type="EMBL" id="GGM18484.1"/>
    </source>
</evidence>
<protein>
    <submittedName>
        <fullName evidence="4">S-layer protein SlpA</fullName>
    </submittedName>
</protein>